<dbReference type="EMBL" id="BEGY01000111">
    <property type="protein sequence ID" value="GAX83921.1"/>
    <property type="molecule type" value="Genomic_DNA"/>
</dbReference>
<proteinExistence type="predicted"/>
<evidence type="ECO:0000256" key="2">
    <source>
        <dbReference type="SAM" id="Phobius"/>
    </source>
</evidence>
<comment type="caution">
    <text evidence="3">The sequence shown here is derived from an EMBL/GenBank/DDBJ whole genome shotgun (WGS) entry which is preliminary data.</text>
</comment>
<dbReference type="AlphaFoldDB" id="A0A250XLE0"/>
<evidence type="ECO:0000313" key="3">
    <source>
        <dbReference type="EMBL" id="GAX83921.1"/>
    </source>
</evidence>
<gene>
    <name evidence="3" type="ORF">CEUSTIGMA_g11345.t1</name>
</gene>
<dbReference type="Proteomes" id="UP000232323">
    <property type="component" value="Unassembled WGS sequence"/>
</dbReference>
<keyword evidence="2" id="KW-0812">Transmembrane</keyword>
<keyword evidence="4" id="KW-1185">Reference proteome</keyword>
<feature type="transmembrane region" description="Helical" evidence="2">
    <location>
        <begin position="7"/>
        <end position="30"/>
    </location>
</feature>
<feature type="region of interest" description="Disordered" evidence="1">
    <location>
        <begin position="744"/>
        <end position="777"/>
    </location>
</feature>
<keyword evidence="2" id="KW-0472">Membrane</keyword>
<organism evidence="3 4">
    <name type="scientific">Chlamydomonas eustigma</name>
    <dbReference type="NCBI Taxonomy" id="1157962"/>
    <lineage>
        <taxon>Eukaryota</taxon>
        <taxon>Viridiplantae</taxon>
        <taxon>Chlorophyta</taxon>
        <taxon>core chlorophytes</taxon>
        <taxon>Chlorophyceae</taxon>
        <taxon>CS clade</taxon>
        <taxon>Chlamydomonadales</taxon>
        <taxon>Chlamydomonadaceae</taxon>
        <taxon>Chlamydomonas</taxon>
    </lineage>
</organism>
<dbReference type="OrthoDB" id="529273at2759"/>
<feature type="region of interest" description="Disordered" evidence="1">
    <location>
        <begin position="836"/>
        <end position="886"/>
    </location>
</feature>
<feature type="compositionally biased region" description="Polar residues" evidence="1">
    <location>
        <begin position="842"/>
        <end position="852"/>
    </location>
</feature>
<feature type="region of interest" description="Disordered" evidence="1">
    <location>
        <begin position="934"/>
        <end position="955"/>
    </location>
</feature>
<accession>A0A250XLE0</accession>
<sequence length="955" mass="104729">MLEACMYWIFMPHITIRTLFFVFYLVSIVAEVDLSTQQLDPFSRLILENNGNSPYNHRTSYLARAQLRRAVETLTSILRGAEQNDPTFTAWGAQQVELNHSIARNIMMLSLQAAARTTLFSATTKTDDEQPAILTSSQILSFSKTQPDSSFLRDVKPPPNIRAIYAEIRGGLKQLLSIDPQPLTSFPLVRRSVMALFMLNHLEASTDAPAVSNKNSTLEDVYASSMKGNTRRSKVAVKSGRGRGEGASASAQSKRDLLLDLPERLADLAVEGAGKRLGGDAIHGISNLHINKRSLLYTASRPLLHPGSRRWSDTEDVRGAYFPQLTTRSRGLLDQVRRISERRFLTTREDSIIRNDLGAVHSSIRGVLGIVHSSNSRTTKTVDADDAESVPTYHDDIITDEIMQDLYRLHVRGMAARGLLENIHVSKAAGSTMCQLAEKNKCSTEIFAPNAGKGNCLIPRLDDLPRWVDKEAHIRLGFPSRPLKGFVRYGDPRSSPAAGGYGCEARQKLLKENNWNFYGNEYTAVSEGPEGRVLASSSSMVMAGDLSSGSEKSNDGKKETMDFMTSQPTVSVNEYQYHPRGGTCPQFATVLVFRNPHERIVSHASYIMEQYISYYLDKQLMTRQELLGTFRNMSVLEWKALAPPAFDNYYARTLLGEPAFNAPLAKWTMADLSSARAVLASVDVLLDTGAPLSDRLNLQYGLGWRYGSFSTVHSKVRKKPLQSQELGSRRNKYYGGRGVLMRSGMDHRAQQQQQQQEEEVSHLRISSNSHYDQQAADAHKALHLRTALSSATGVYNWLPNCTSKNKVQHQGVGGATLEHIASRTLVDLPLSRLDGSSKAEEMSSSTLGTSSAAVEAKNRGAISSTGTASRRGSSSSSGVHPRQQQGNHMLPAIRALAGPSTNVLDMKLYQAARTFGMLDASLYSRVEAVAAVGGGGGSTSTDHAPTKCGHIGGGG</sequence>
<keyword evidence="2" id="KW-1133">Transmembrane helix</keyword>
<feature type="compositionally biased region" description="Low complexity" evidence="1">
    <location>
        <begin position="863"/>
        <end position="878"/>
    </location>
</feature>
<reference evidence="3 4" key="1">
    <citation type="submission" date="2017-08" db="EMBL/GenBank/DDBJ databases">
        <title>Acidophilic green algal genome provides insights into adaptation to an acidic environment.</title>
        <authorList>
            <person name="Hirooka S."/>
            <person name="Hirose Y."/>
            <person name="Kanesaki Y."/>
            <person name="Higuchi S."/>
            <person name="Fujiwara T."/>
            <person name="Onuma R."/>
            <person name="Era A."/>
            <person name="Ohbayashi R."/>
            <person name="Uzuka A."/>
            <person name="Nozaki H."/>
            <person name="Yoshikawa H."/>
            <person name="Miyagishima S.Y."/>
        </authorList>
    </citation>
    <scope>NUCLEOTIDE SEQUENCE [LARGE SCALE GENOMIC DNA]</scope>
    <source>
        <strain evidence="3 4">NIES-2499</strain>
    </source>
</reference>
<feature type="region of interest" description="Disordered" evidence="1">
    <location>
        <begin position="229"/>
        <end position="253"/>
    </location>
</feature>
<protein>
    <submittedName>
        <fullName evidence="3">Uncharacterized protein</fullName>
    </submittedName>
</protein>
<name>A0A250XLE0_9CHLO</name>
<evidence type="ECO:0000256" key="1">
    <source>
        <dbReference type="SAM" id="MobiDB-lite"/>
    </source>
</evidence>
<evidence type="ECO:0000313" key="4">
    <source>
        <dbReference type="Proteomes" id="UP000232323"/>
    </source>
</evidence>